<dbReference type="PANTHER" id="PTHR33797:SF2">
    <property type="entry name" value="ORGANIC HYDROPEROXIDE RESISTANCE PROTEIN-LIKE"/>
    <property type="match status" value="1"/>
</dbReference>
<dbReference type="InterPro" id="IPR003718">
    <property type="entry name" value="OsmC/Ohr_fam"/>
</dbReference>
<dbReference type="AlphaFoldDB" id="A0A1G8IMH7"/>
<dbReference type="OrthoDB" id="9797508at2"/>
<dbReference type="GO" id="GO:0006979">
    <property type="term" value="P:response to oxidative stress"/>
    <property type="evidence" value="ECO:0007669"/>
    <property type="project" value="InterPro"/>
</dbReference>
<dbReference type="InterPro" id="IPR019953">
    <property type="entry name" value="OHR"/>
</dbReference>
<reference evidence="3" key="1">
    <citation type="submission" date="2016-10" db="EMBL/GenBank/DDBJ databases">
        <authorList>
            <person name="Varghese N."/>
            <person name="Submissions S."/>
        </authorList>
    </citation>
    <scope>NUCLEOTIDE SEQUENCE [LARGE SCALE GENOMIC DNA]</scope>
    <source>
        <strain evidence="3">CGMCC 1.10783</strain>
    </source>
</reference>
<dbReference type="SUPFAM" id="SSF82784">
    <property type="entry name" value="OsmC-like"/>
    <property type="match status" value="1"/>
</dbReference>
<dbReference type="InterPro" id="IPR015946">
    <property type="entry name" value="KH_dom-like_a/b"/>
</dbReference>
<dbReference type="Proteomes" id="UP000182130">
    <property type="component" value="Unassembled WGS sequence"/>
</dbReference>
<dbReference type="Pfam" id="PF02566">
    <property type="entry name" value="OsmC"/>
    <property type="match status" value="1"/>
</dbReference>
<dbReference type="PANTHER" id="PTHR33797">
    <property type="entry name" value="ORGANIC HYDROPEROXIDE RESISTANCE PROTEIN-LIKE"/>
    <property type="match status" value="1"/>
</dbReference>
<dbReference type="Gene3D" id="2.20.25.10">
    <property type="match status" value="1"/>
</dbReference>
<evidence type="ECO:0000313" key="3">
    <source>
        <dbReference type="Proteomes" id="UP000182130"/>
    </source>
</evidence>
<evidence type="ECO:0000256" key="1">
    <source>
        <dbReference type="ARBA" id="ARBA00007378"/>
    </source>
</evidence>
<accession>A0A1G8IMH7</accession>
<dbReference type="InterPro" id="IPR036102">
    <property type="entry name" value="OsmC/Ohrsf"/>
</dbReference>
<gene>
    <name evidence="2" type="ORF">SAMN05216555_101293</name>
</gene>
<protein>
    <submittedName>
        <fullName evidence="2">Peroxiredoxin, Ohr subfamily</fullName>
    </submittedName>
</protein>
<dbReference type="NCBIfam" id="TIGR03561">
    <property type="entry name" value="organ_hyd_perox"/>
    <property type="match status" value="1"/>
</dbReference>
<dbReference type="Gene3D" id="3.30.300.20">
    <property type="match status" value="1"/>
</dbReference>
<dbReference type="RefSeq" id="WP_074586313.1">
    <property type="nucleotide sequence ID" value="NZ_FNEI01000001.1"/>
</dbReference>
<comment type="similarity">
    <text evidence="1">Belongs to the OsmC/Ohr family.</text>
</comment>
<dbReference type="EMBL" id="FNEI01000001">
    <property type="protein sequence ID" value="SDI20103.1"/>
    <property type="molecule type" value="Genomic_DNA"/>
</dbReference>
<organism evidence="2 3">
    <name type="scientific">Arthrobacter cupressi</name>
    <dbReference type="NCBI Taxonomy" id="1045773"/>
    <lineage>
        <taxon>Bacteria</taxon>
        <taxon>Bacillati</taxon>
        <taxon>Actinomycetota</taxon>
        <taxon>Actinomycetes</taxon>
        <taxon>Micrococcales</taxon>
        <taxon>Micrococcaceae</taxon>
        <taxon>Arthrobacter</taxon>
    </lineage>
</organism>
<evidence type="ECO:0000313" key="2">
    <source>
        <dbReference type="EMBL" id="SDI20103.1"/>
    </source>
</evidence>
<sequence>MKTLYTAEALASGEGRDGNARSKDGKLDVALASPVELGGNGQGTNPEQLFAAGYAACFHSALRLVGRKARADLSDSAVAAKIHFGALEDGEGYGLAAELEIALPALDRETAEQLVAKAHRICPYSNATRGNIDVDITLVEVAA</sequence>
<name>A0A1G8IMH7_9MICC</name>
<proteinExistence type="inferred from homology"/>
<keyword evidence="3" id="KW-1185">Reference proteome</keyword>
<dbReference type="STRING" id="1045773.SAMN05216555_101293"/>